<dbReference type="eggNOG" id="COG3293">
    <property type="taxonomic scope" value="Bacteria"/>
</dbReference>
<dbReference type="EMBL" id="JH660637">
    <property type="protein sequence ID" value="EIM30512.1"/>
    <property type="molecule type" value="Genomic_DNA"/>
</dbReference>
<name>I4Z2S0_9HYPH</name>
<evidence type="ECO:0000259" key="1">
    <source>
        <dbReference type="Pfam" id="PF01609"/>
    </source>
</evidence>
<evidence type="ECO:0000313" key="2">
    <source>
        <dbReference type="EMBL" id="EIM30512.1"/>
    </source>
</evidence>
<sequence>MEILLLHLRLSIFSEKVQFALLPKRWIVERTFAWLVRNTRLAKDWEGLPTTTETWTYLATSRLMTKRSAHAAA</sequence>
<accession>I4Z2S0</accession>
<proteinExistence type="predicted"/>
<gene>
    <name evidence="2" type="ORF">MicloDRAFT_00007620</name>
</gene>
<dbReference type="STRING" id="864069.MicloDRAFT_00007620"/>
<dbReference type="GO" id="GO:0006313">
    <property type="term" value="P:DNA transposition"/>
    <property type="evidence" value="ECO:0007669"/>
    <property type="project" value="InterPro"/>
</dbReference>
<dbReference type="PANTHER" id="PTHR30007">
    <property type="entry name" value="PHP DOMAIN PROTEIN"/>
    <property type="match status" value="1"/>
</dbReference>
<dbReference type="InterPro" id="IPR002559">
    <property type="entry name" value="Transposase_11"/>
</dbReference>
<dbReference type="PATRIC" id="fig|864069.3.peg.849"/>
<evidence type="ECO:0000313" key="3">
    <source>
        <dbReference type="Proteomes" id="UP000003947"/>
    </source>
</evidence>
<organism evidence="2 3">
    <name type="scientific">Microvirga lotononidis</name>
    <dbReference type="NCBI Taxonomy" id="864069"/>
    <lineage>
        <taxon>Bacteria</taxon>
        <taxon>Pseudomonadati</taxon>
        <taxon>Pseudomonadota</taxon>
        <taxon>Alphaproteobacteria</taxon>
        <taxon>Hyphomicrobiales</taxon>
        <taxon>Methylobacteriaceae</taxon>
        <taxon>Microvirga</taxon>
    </lineage>
</organism>
<dbReference type="OrthoDB" id="9798237at2"/>
<keyword evidence="3" id="KW-1185">Reference proteome</keyword>
<dbReference type="PANTHER" id="PTHR30007:SF0">
    <property type="entry name" value="TRANSPOSASE"/>
    <property type="match status" value="1"/>
</dbReference>
<reference evidence="2 3" key="1">
    <citation type="submission" date="2012-02" db="EMBL/GenBank/DDBJ databases">
        <title>Improved High-Quality Draft sequence of Microvirga sp. WSM3557.</title>
        <authorList>
            <consortium name="US DOE Joint Genome Institute"/>
            <person name="Lucas S."/>
            <person name="Han J."/>
            <person name="Lapidus A."/>
            <person name="Cheng J.-F."/>
            <person name="Goodwin L."/>
            <person name="Pitluck S."/>
            <person name="Peters L."/>
            <person name="Zhang X."/>
            <person name="Detter J.C."/>
            <person name="Han C."/>
            <person name="Tapia R."/>
            <person name="Land M."/>
            <person name="Hauser L."/>
            <person name="Kyrpides N."/>
            <person name="Ivanova N."/>
            <person name="Pagani I."/>
            <person name="Brau L."/>
            <person name="Yates R."/>
            <person name="O'Hara G."/>
            <person name="Rui T."/>
            <person name="Howieson J."/>
            <person name="Reeve W."/>
            <person name="Woyke T."/>
        </authorList>
    </citation>
    <scope>NUCLEOTIDE SEQUENCE [LARGE SCALE GENOMIC DNA]</scope>
    <source>
        <strain evidence="2 3">WSM3557</strain>
    </source>
</reference>
<dbReference type="GO" id="GO:0004803">
    <property type="term" value="F:transposase activity"/>
    <property type="evidence" value="ECO:0007669"/>
    <property type="project" value="InterPro"/>
</dbReference>
<dbReference type="AlphaFoldDB" id="I4Z2S0"/>
<dbReference type="Pfam" id="PF01609">
    <property type="entry name" value="DDE_Tnp_1"/>
    <property type="match status" value="1"/>
</dbReference>
<dbReference type="HOGENOM" id="CLU_055261_14_3_5"/>
<protein>
    <submittedName>
        <fullName evidence="2">Transposase family protein</fullName>
    </submittedName>
</protein>
<dbReference type="GO" id="GO:0003677">
    <property type="term" value="F:DNA binding"/>
    <property type="evidence" value="ECO:0007669"/>
    <property type="project" value="InterPro"/>
</dbReference>
<feature type="domain" description="Transposase IS4-like" evidence="1">
    <location>
        <begin position="20"/>
        <end position="62"/>
    </location>
</feature>
<dbReference type="Proteomes" id="UP000003947">
    <property type="component" value="Unassembled WGS sequence"/>
</dbReference>